<keyword evidence="1" id="KW-0472">Membrane</keyword>
<keyword evidence="1" id="KW-0812">Transmembrane</keyword>
<dbReference type="Proteomes" id="UP001162090">
    <property type="component" value="Chromosome 10"/>
</dbReference>
<proteinExistence type="predicted"/>
<name>A0AA35J048_SACUV</name>
<feature type="transmembrane region" description="Helical" evidence="1">
    <location>
        <begin position="43"/>
        <end position="63"/>
    </location>
</feature>
<sequence>MGDTKIRDEKSEGSLSSKCVESQNIILPKDIFRNFFTWLFYQIYNSLAFHFWLALWLPLIIWWKLAGDWLYLFIAAMLMLLGFSFIPIILIICRRRAVSKQYTQFCKEIIKSAPGTDTEDWESIVIKLNSYMYENKIWNNKYFFFDGWSCQQSFRICILNPFCLKKNKDARIKSFKESQPYIEEALKVYFARVDEIWNQICSEKSLSAINLEDITLPKQSYRFKAVWSLKTTMNRLYFLTVILPCLYCIYPSWKFNIFFRVLYLSSTFLLLTKNFQNSRVALMKIEDKMQYILTVISEQKIDANGWDQIAKKMNVYLFEEKVYKNIEFFFDGSDCKRFFECNFSSLCSSKESAQLFSLDVELWPYIKQVQLACGNESSV</sequence>
<accession>A0AA35J048</accession>
<dbReference type="AlphaFoldDB" id="A0AA35J048"/>
<gene>
    <name evidence="2" type="primary">SUVC10G0010</name>
    <name evidence="2" type="ORF">SUVC_10G0010</name>
</gene>
<protein>
    <submittedName>
        <fullName evidence="2">Uncharacterized protein</fullName>
    </submittedName>
</protein>
<reference evidence="2" key="1">
    <citation type="submission" date="2022-10" db="EMBL/GenBank/DDBJ databases">
        <authorList>
            <person name="Byrne P K."/>
        </authorList>
    </citation>
    <scope>NUCLEOTIDE SEQUENCE</scope>
    <source>
        <strain evidence="2">CBS7001</strain>
    </source>
</reference>
<dbReference type="EMBL" id="OX365921">
    <property type="protein sequence ID" value="CAI4044097.1"/>
    <property type="molecule type" value="Genomic_DNA"/>
</dbReference>
<keyword evidence="1" id="KW-1133">Transmembrane helix</keyword>
<organism evidence="2 3">
    <name type="scientific">Saccharomyces uvarum</name>
    <name type="common">Yeast</name>
    <name type="synonym">Saccharomyces bayanus var. uvarum</name>
    <dbReference type="NCBI Taxonomy" id="230603"/>
    <lineage>
        <taxon>Eukaryota</taxon>
        <taxon>Fungi</taxon>
        <taxon>Dikarya</taxon>
        <taxon>Ascomycota</taxon>
        <taxon>Saccharomycotina</taxon>
        <taxon>Saccharomycetes</taxon>
        <taxon>Saccharomycetales</taxon>
        <taxon>Saccharomycetaceae</taxon>
        <taxon>Saccharomyces</taxon>
    </lineage>
</organism>
<feature type="transmembrane region" description="Helical" evidence="1">
    <location>
        <begin position="69"/>
        <end position="93"/>
    </location>
</feature>
<dbReference type="InterPro" id="IPR001142">
    <property type="entry name" value="DUP/COS"/>
</dbReference>
<dbReference type="Pfam" id="PF00674">
    <property type="entry name" value="DUP"/>
    <property type="match status" value="2"/>
</dbReference>
<evidence type="ECO:0000313" key="3">
    <source>
        <dbReference type="Proteomes" id="UP001162090"/>
    </source>
</evidence>
<evidence type="ECO:0000256" key="1">
    <source>
        <dbReference type="SAM" id="Phobius"/>
    </source>
</evidence>
<feature type="transmembrane region" description="Helical" evidence="1">
    <location>
        <begin position="236"/>
        <end position="253"/>
    </location>
</feature>
<evidence type="ECO:0000313" key="2">
    <source>
        <dbReference type="EMBL" id="CAI4044097.1"/>
    </source>
</evidence>